<organism evidence="1 2">
    <name type="scientific">Malaciobacter marinus</name>
    <dbReference type="NCBI Taxonomy" id="505249"/>
    <lineage>
        <taxon>Bacteria</taxon>
        <taxon>Pseudomonadati</taxon>
        <taxon>Campylobacterota</taxon>
        <taxon>Epsilonproteobacteria</taxon>
        <taxon>Campylobacterales</taxon>
        <taxon>Arcobacteraceae</taxon>
        <taxon>Malaciobacter</taxon>
    </lineage>
</organism>
<evidence type="ECO:0000313" key="2">
    <source>
        <dbReference type="Proteomes" id="UP000239861"/>
    </source>
</evidence>
<dbReference type="EMBL" id="PTIW01000011">
    <property type="protein sequence ID" value="PPK61318.1"/>
    <property type="molecule type" value="Genomic_DNA"/>
</dbReference>
<name>A0AB36ZVD3_9BACT</name>
<evidence type="ECO:0008006" key="3">
    <source>
        <dbReference type="Google" id="ProtNLM"/>
    </source>
</evidence>
<protein>
    <recommendedName>
        <fullName evidence="3">Lipoprotein</fullName>
    </recommendedName>
</protein>
<gene>
    <name evidence="1" type="ORF">B0F89_11188</name>
</gene>
<reference evidence="1 2" key="1">
    <citation type="submission" date="2018-02" db="EMBL/GenBank/DDBJ databases">
        <title>Subsurface microbial communities from deep shales in Ohio and West Virginia, USA.</title>
        <authorList>
            <person name="Wrighton K."/>
        </authorList>
    </citation>
    <scope>NUCLEOTIDE SEQUENCE [LARGE SCALE GENOMIC DNA]</scope>
    <source>
        <strain evidence="1 2">MARC-MIP3H16</strain>
    </source>
</reference>
<dbReference type="Proteomes" id="UP000239861">
    <property type="component" value="Unassembled WGS sequence"/>
</dbReference>
<accession>A0AB36ZVD3</accession>
<sequence>MIKRLIFIFFIVLFSGCASFHETYKPLYQAKPEIEDLK</sequence>
<comment type="caution">
    <text evidence="1">The sequence shown here is derived from an EMBL/GenBank/DDBJ whole genome shotgun (WGS) entry which is preliminary data.</text>
</comment>
<dbReference type="PROSITE" id="PS51257">
    <property type="entry name" value="PROKAR_LIPOPROTEIN"/>
    <property type="match status" value="1"/>
</dbReference>
<proteinExistence type="predicted"/>
<dbReference type="AlphaFoldDB" id="A0AB36ZVD3"/>
<evidence type="ECO:0000313" key="1">
    <source>
        <dbReference type="EMBL" id="PPK61318.1"/>
    </source>
</evidence>